<name>A0A8H7QSK3_9FUNG</name>
<keyword evidence="2" id="KW-1133">Transmembrane helix</keyword>
<protein>
    <submittedName>
        <fullName evidence="3">Uncharacterized protein</fullName>
    </submittedName>
</protein>
<keyword evidence="2" id="KW-0812">Transmembrane</keyword>
<proteinExistence type="predicted"/>
<feature type="coiled-coil region" evidence="1">
    <location>
        <begin position="53"/>
        <end position="80"/>
    </location>
</feature>
<sequence length="398" mass="46315">MSNSSTLALILWENSEIFLSLLYIAFPIFYLIWETFVIGARIQHHNTRNNEAVSNLSIRLDQTNEQLATFQAQYMEVQGEYQLKTMVHFNNSLCRELSRLGDSVNAKKQAVQDLSKFMISKNNVTDALVKIMRDFKIHFNDQEIKLRQIDFLQNKIVENVDKLVEDYKDISDKVAYLDNGHSTMRNVMNNNATIITRDLRDLKIWITENVQDNLEYREMLDRQVQELSTNGNPESHKFGENVSSMRKEILELRNAIEKICSTRLFELETKLVKTKSCNCDSHNTKLDDLGKKVNLIKTCKCSTSLVGSRLDALEDAMIRFKRRFTDHEEEFNEYRDERYRNEMANEDLTERLEDFVTNQELSEVLIEMKNLVESLACKCGAGGKTFQSVDQIELVDLL</sequence>
<evidence type="ECO:0000313" key="4">
    <source>
        <dbReference type="Proteomes" id="UP000650833"/>
    </source>
</evidence>
<keyword evidence="2" id="KW-0472">Membrane</keyword>
<evidence type="ECO:0000313" key="3">
    <source>
        <dbReference type="EMBL" id="KAG2197921.1"/>
    </source>
</evidence>
<dbReference type="Proteomes" id="UP000650833">
    <property type="component" value="Unassembled WGS sequence"/>
</dbReference>
<reference evidence="3" key="1">
    <citation type="submission" date="2020-12" db="EMBL/GenBank/DDBJ databases">
        <title>Metabolic potential, ecology and presence of endohyphal bacteria is reflected in genomic diversity of Mucoromycotina.</title>
        <authorList>
            <person name="Muszewska A."/>
            <person name="Okrasinska A."/>
            <person name="Steczkiewicz K."/>
            <person name="Drgas O."/>
            <person name="Orlowska M."/>
            <person name="Perlinska-Lenart U."/>
            <person name="Aleksandrzak-Piekarczyk T."/>
            <person name="Szatraj K."/>
            <person name="Zielenkiewicz U."/>
            <person name="Pilsyk S."/>
            <person name="Malc E."/>
            <person name="Mieczkowski P."/>
            <person name="Kruszewska J.S."/>
            <person name="Biernat P."/>
            <person name="Pawlowska J."/>
        </authorList>
    </citation>
    <scope>NUCLEOTIDE SEQUENCE</scope>
    <source>
        <strain evidence="3">CBS 226.32</strain>
    </source>
</reference>
<dbReference type="OrthoDB" id="2249691at2759"/>
<dbReference type="AlphaFoldDB" id="A0A8H7QSK3"/>
<keyword evidence="1" id="KW-0175">Coiled coil</keyword>
<dbReference type="EMBL" id="JAEPRC010000409">
    <property type="protein sequence ID" value="KAG2197921.1"/>
    <property type="molecule type" value="Genomic_DNA"/>
</dbReference>
<organism evidence="3 4">
    <name type="scientific">Mucor plumbeus</name>
    <dbReference type="NCBI Taxonomy" id="97098"/>
    <lineage>
        <taxon>Eukaryota</taxon>
        <taxon>Fungi</taxon>
        <taxon>Fungi incertae sedis</taxon>
        <taxon>Mucoromycota</taxon>
        <taxon>Mucoromycotina</taxon>
        <taxon>Mucoromycetes</taxon>
        <taxon>Mucorales</taxon>
        <taxon>Mucorineae</taxon>
        <taxon>Mucoraceae</taxon>
        <taxon>Mucor</taxon>
    </lineage>
</organism>
<evidence type="ECO:0000256" key="1">
    <source>
        <dbReference type="SAM" id="Coils"/>
    </source>
</evidence>
<comment type="caution">
    <text evidence="3">The sequence shown here is derived from an EMBL/GenBank/DDBJ whole genome shotgun (WGS) entry which is preliminary data.</text>
</comment>
<accession>A0A8H7QSK3</accession>
<gene>
    <name evidence="3" type="ORF">INT46_003586</name>
</gene>
<evidence type="ECO:0000256" key="2">
    <source>
        <dbReference type="SAM" id="Phobius"/>
    </source>
</evidence>
<feature type="coiled-coil region" evidence="1">
    <location>
        <begin position="310"/>
        <end position="337"/>
    </location>
</feature>
<keyword evidence="4" id="KW-1185">Reference proteome</keyword>
<feature type="transmembrane region" description="Helical" evidence="2">
    <location>
        <begin position="20"/>
        <end position="40"/>
    </location>
</feature>